<gene>
    <name evidence="1" type="ORF">CFR72_06400</name>
</gene>
<name>A0A318Q3M0_9PROT</name>
<accession>A0A318Q3M0</accession>
<dbReference type="AlphaFoldDB" id="A0A318Q3M0"/>
<sequence length="62" mass="7028">MTYHDQNERDRDLILRRIAWANGDDRALIVRADAPRAQNATAIPPFGVWFLPDGSRVPVGRV</sequence>
<comment type="caution">
    <text evidence="1">The sequence shown here is derived from an EMBL/GenBank/DDBJ whole genome shotgun (WGS) entry which is preliminary data.</text>
</comment>
<dbReference type="EMBL" id="NKUF01000010">
    <property type="protein sequence ID" value="PYD63533.1"/>
    <property type="molecule type" value="Genomic_DNA"/>
</dbReference>
<reference evidence="1 2" key="1">
    <citation type="submission" date="2017-07" db="EMBL/GenBank/DDBJ databases">
        <title>A draft genome sequence of Gluconacetobacter entanii LTH 4560.</title>
        <authorList>
            <person name="Skraban J."/>
            <person name="Cleenwerck I."/>
            <person name="Vandamme P."/>
            <person name="Trcek J."/>
        </authorList>
    </citation>
    <scope>NUCLEOTIDE SEQUENCE [LARGE SCALE GENOMIC DNA]</scope>
    <source>
        <strain evidence="1 2">LTH 4560</strain>
    </source>
</reference>
<evidence type="ECO:0000313" key="1">
    <source>
        <dbReference type="EMBL" id="PYD63533.1"/>
    </source>
</evidence>
<organism evidence="1 2">
    <name type="scientific">Gluconacetobacter entanii</name>
    <dbReference type="NCBI Taxonomy" id="108528"/>
    <lineage>
        <taxon>Bacteria</taxon>
        <taxon>Pseudomonadati</taxon>
        <taxon>Pseudomonadota</taxon>
        <taxon>Alphaproteobacteria</taxon>
        <taxon>Acetobacterales</taxon>
        <taxon>Acetobacteraceae</taxon>
        <taxon>Gluconacetobacter</taxon>
    </lineage>
</organism>
<dbReference type="Proteomes" id="UP000248301">
    <property type="component" value="Unassembled WGS sequence"/>
</dbReference>
<proteinExistence type="predicted"/>
<evidence type="ECO:0000313" key="2">
    <source>
        <dbReference type="Proteomes" id="UP000248301"/>
    </source>
</evidence>
<dbReference type="RefSeq" id="WP_110913175.1">
    <property type="nucleotide sequence ID" value="NZ_NKUF01000010.1"/>
</dbReference>
<protein>
    <submittedName>
        <fullName evidence="1">Uncharacterized protein</fullName>
    </submittedName>
</protein>